<proteinExistence type="predicted"/>
<reference evidence="1" key="1">
    <citation type="journal article" date="2014" name="Front. Microbiol.">
        <title>High frequency of phylogenetically diverse reductive dehalogenase-homologous genes in deep subseafloor sedimentary metagenomes.</title>
        <authorList>
            <person name="Kawai M."/>
            <person name="Futagami T."/>
            <person name="Toyoda A."/>
            <person name="Takaki Y."/>
            <person name="Nishi S."/>
            <person name="Hori S."/>
            <person name="Arai W."/>
            <person name="Tsubouchi T."/>
            <person name="Morono Y."/>
            <person name="Uchiyama I."/>
            <person name="Ito T."/>
            <person name="Fujiyama A."/>
            <person name="Inagaki F."/>
            <person name="Takami H."/>
        </authorList>
    </citation>
    <scope>NUCLEOTIDE SEQUENCE</scope>
    <source>
        <strain evidence="1">Expedition CK06-06</strain>
    </source>
</reference>
<sequence>DEEANDYLTPGDPDHDILETGSKCRVKVQAPCVLCGFELI</sequence>
<comment type="caution">
    <text evidence="1">The sequence shown here is derived from an EMBL/GenBank/DDBJ whole genome shotgun (WGS) entry which is preliminary data.</text>
</comment>
<name>X1SE22_9ZZZZ</name>
<evidence type="ECO:0000313" key="1">
    <source>
        <dbReference type="EMBL" id="GAI91267.1"/>
    </source>
</evidence>
<gene>
    <name evidence="1" type="ORF">S12H4_28656</name>
</gene>
<organism evidence="1">
    <name type="scientific">marine sediment metagenome</name>
    <dbReference type="NCBI Taxonomy" id="412755"/>
    <lineage>
        <taxon>unclassified sequences</taxon>
        <taxon>metagenomes</taxon>
        <taxon>ecological metagenomes</taxon>
    </lineage>
</organism>
<dbReference type="EMBL" id="BARW01016458">
    <property type="protein sequence ID" value="GAI91267.1"/>
    <property type="molecule type" value="Genomic_DNA"/>
</dbReference>
<protein>
    <submittedName>
        <fullName evidence="1">Uncharacterized protein</fullName>
    </submittedName>
</protein>
<dbReference type="AlphaFoldDB" id="X1SE22"/>
<feature type="non-terminal residue" evidence="1">
    <location>
        <position position="1"/>
    </location>
</feature>
<accession>X1SE22</accession>